<name>A0A382AWY3_9ZZZZ</name>
<evidence type="ECO:0000313" key="1">
    <source>
        <dbReference type="EMBL" id="SVB06080.1"/>
    </source>
</evidence>
<organism evidence="1">
    <name type="scientific">marine metagenome</name>
    <dbReference type="NCBI Taxonomy" id="408172"/>
    <lineage>
        <taxon>unclassified sequences</taxon>
        <taxon>metagenomes</taxon>
        <taxon>ecological metagenomes</taxon>
    </lineage>
</organism>
<dbReference type="AlphaFoldDB" id="A0A382AWY3"/>
<gene>
    <name evidence="1" type="ORF">METZ01_LOCUS158934</name>
</gene>
<accession>A0A382AWY3</accession>
<dbReference type="Pfam" id="PF12005">
    <property type="entry name" value="DUF3499"/>
    <property type="match status" value="1"/>
</dbReference>
<evidence type="ECO:0008006" key="2">
    <source>
        <dbReference type="Google" id="ProtNLM"/>
    </source>
</evidence>
<reference evidence="1" key="1">
    <citation type="submission" date="2018-05" db="EMBL/GenBank/DDBJ databases">
        <authorList>
            <person name="Lanie J.A."/>
            <person name="Ng W.-L."/>
            <person name="Kazmierczak K.M."/>
            <person name="Andrzejewski T.M."/>
            <person name="Davidsen T.M."/>
            <person name="Wayne K.J."/>
            <person name="Tettelin H."/>
            <person name="Glass J.I."/>
            <person name="Rusch D."/>
            <person name="Podicherti R."/>
            <person name="Tsui H.-C.T."/>
            <person name="Winkler M.E."/>
        </authorList>
    </citation>
    <scope>NUCLEOTIDE SEQUENCE</scope>
</reference>
<proteinExistence type="predicted"/>
<dbReference type="InterPro" id="IPR021888">
    <property type="entry name" value="DUF3499"/>
</dbReference>
<feature type="non-terminal residue" evidence="1">
    <location>
        <position position="115"/>
    </location>
</feature>
<protein>
    <recommendedName>
        <fullName evidence="2">DUF3499 domain-containing protein</fullName>
    </recommendedName>
</protein>
<sequence length="115" mass="12239">MRTYCMRSACRGHAVALVVINVTDSAFTVRNLAEVDGPGRVVLCEKHLDRLSAPMGWSLCDERTGGDLIAFPGPGTQASRSTVADLIEAPTPRPVVAATHPLAAARLERAARQDS</sequence>
<dbReference type="EMBL" id="UINC01027210">
    <property type="protein sequence ID" value="SVB06080.1"/>
    <property type="molecule type" value="Genomic_DNA"/>
</dbReference>